<feature type="domain" description="DUF5753" evidence="1">
    <location>
        <begin position="23"/>
        <end position="116"/>
    </location>
</feature>
<proteinExistence type="predicted"/>
<evidence type="ECO:0000259" key="1">
    <source>
        <dbReference type="Pfam" id="PF19054"/>
    </source>
</evidence>
<sequence>MTSGIVHAVRDHAVTSASEAAAEKGSMKEQLEHLIALSLLPNVTVQVVLTSGEHNGNSGSFVIATMADRSEVAYVETAIRPITTDNPEDLSELARTLVDLRARTLTGDMSCELIRKVVQEKWT</sequence>
<dbReference type="EMBL" id="JACCBA010000001">
    <property type="protein sequence ID" value="NYD47273.1"/>
    <property type="molecule type" value="Genomic_DNA"/>
</dbReference>
<comment type="caution">
    <text evidence="2">The sequence shown here is derived from an EMBL/GenBank/DDBJ whole genome shotgun (WGS) entry which is preliminary data.</text>
</comment>
<keyword evidence="3" id="KW-1185">Reference proteome</keyword>
<dbReference type="Proteomes" id="UP000529783">
    <property type="component" value="Unassembled WGS sequence"/>
</dbReference>
<dbReference type="Pfam" id="PF19054">
    <property type="entry name" value="DUF5753"/>
    <property type="match status" value="1"/>
</dbReference>
<accession>A0A7Y9JG57</accession>
<dbReference type="InterPro" id="IPR043917">
    <property type="entry name" value="DUF5753"/>
</dbReference>
<evidence type="ECO:0000313" key="2">
    <source>
        <dbReference type="EMBL" id="NYD47273.1"/>
    </source>
</evidence>
<reference evidence="2 3" key="1">
    <citation type="submission" date="2020-07" db="EMBL/GenBank/DDBJ databases">
        <title>Sequencing the genomes of 1000 actinobacteria strains.</title>
        <authorList>
            <person name="Klenk H.-P."/>
        </authorList>
    </citation>
    <scope>NUCLEOTIDE SEQUENCE [LARGE SCALE GENOMIC DNA]</scope>
    <source>
        <strain evidence="2 3">DSM 40398</strain>
    </source>
</reference>
<name>A0A7Y9JG57_9ACTN</name>
<gene>
    <name evidence="2" type="ORF">BJY14_003256</name>
</gene>
<dbReference type="RefSeq" id="WP_179844373.1">
    <property type="nucleotide sequence ID" value="NZ_JACCBA010000001.1"/>
</dbReference>
<protein>
    <recommendedName>
        <fullName evidence="1">DUF5753 domain-containing protein</fullName>
    </recommendedName>
</protein>
<evidence type="ECO:0000313" key="3">
    <source>
        <dbReference type="Proteomes" id="UP000529783"/>
    </source>
</evidence>
<dbReference type="AlphaFoldDB" id="A0A7Y9JG57"/>
<organism evidence="2 3">
    <name type="scientific">Actinomadura luteofluorescens</name>
    <dbReference type="NCBI Taxonomy" id="46163"/>
    <lineage>
        <taxon>Bacteria</taxon>
        <taxon>Bacillati</taxon>
        <taxon>Actinomycetota</taxon>
        <taxon>Actinomycetes</taxon>
        <taxon>Streptosporangiales</taxon>
        <taxon>Thermomonosporaceae</taxon>
        <taxon>Actinomadura</taxon>
    </lineage>
</organism>